<accession>A0A8H7ZPB4</accession>
<sequence length="101" mass="11214">LPTCATSSVWNAITASRLLRTRSGPERNTSTTSLRSLLAAYPPPLPWAKKSPRASLALGLRRLSFKGIWLLRKEELGVVSEKFVKKALEFTATKSQIKLFT</sequence>
<protein>
    <submittedName>
        <fullName evidence="1">Uncharacterized protein</fullName>
    </submittedName>
</protein>
<dbReference type="AlphaFoldDB" id="A0A8H7ZPB4"/>
<name>A0A8H7ZPB4_9FUNG</name>
<comment type="caution">
    <text evidence="1">The sequence shown here is derived from an EMBL/GenBank/DDBJ whole genome shotgun (WGS) entry which is preliminary data.</text>
</comment>
<dbReference type="EMBL" id="JAEFCI010011025">
    <property type="protein sequence ID" value="KAG5456867.1"/>
    <property type="molecule type" value="Genomic_DNA"/>
</dbReference>
<gene>
    <name evidence="1" type="ORF">BJ554DRAFT_3262</name>
</gene>
<feature type="non-terminal residue" evidence="1">
    <location>
        <position position="1"/>
    </location>
</feature>
<proteinExistence type="predicted"/>
<evidence type="ECO:0000313" key="2">
    <source>
        <dbReference type="Proteomes" id="UP000673691"/>
    </source>
</evidence>
<organism evidence="1 2">
    <name type="scientific">Olpidium bornovanus</name>
    <dbReference type="NCBI Taxonomy" id="278681"/>
    <lineage>
        <taxon>Eukaryota</taxon>
        <taxon>Fungi</taxon>
        <taxon>Fungi incertae sedis</taxon>
        <taxon>Olpidiomycota</taxon>
        <taxon>Olpidiomycotina</taxon>
        <taxon>Olpidiomycetes</taxon>
        <taxon>Olpidiales</taxon>
        <taxon>Olpidiaceae</taxon>
        <taxon>Olpidium</taxon>
    </lineage>
</organism>
<evidence type="ECO:0000313" key="1">
    <source>
        <dbReference type="EMBL" id="KAG5456867.1"/>
    </source>
</evidence>
<keyword evidence="2" id="KW-1185">Reference proteome</keyword>
<reference evidence="1 2" key="1">
    <citation type="journal article" name="Sci. Rep.">
        <title>Genome-scale phylogenetic analyses confirm Olpidium as the closest living zoosporic fungus to the non-flagellated, terrestrial fungi.</title>
        <authorList>
            <person name="Chang Y."/>
            <person name="Rochon D."/>
            <person name="Sekimoto S."/>
            <person name="Wang Y."/>
            <person name="Chovatia M."/>
            <person name="Sandor L."/>
            <person name="Salamov A."/>
            <person name="Grigoriev I.V."/>
            <person name="Stajich J.E."/>
            <person name="Spatafora J.W."/>
        </authorList>
    </citation>
    <scope>NUCLEOTIDE SEQUENCE [LARGE SCALE GENOMIC DNA]</scope>
    <source>
        <strain evidence="1">S191</strain>
    </source>
</reference>
<dbReference type="Proteomes" id="UP000673691">
    <property type="component" value="Unassembled WGS sequence"/>
</dbReference>